<dbReference type="EMBL" id="JARQZJ010000061">
    <property type="protein sequence ID" value="KAK9879365.1"/>
    <property type="molecule type" value="Genomic_DNA"/>
</dbReference>
<reference evidence="1 2" key="1">
    <citation type="submission" date="2023-03" db="EMBL/GenBank/DDBJ databases">
        <title>Genome insight into feeding habits of ladybird beetles.</title>
        <authorList>
            <person name="Li H.-S."/>
            <person name="Huang Y.-H."/>
            <person name="Pang H."/>
        </authorList>
    </citation>
    <scope>NUCLEOTIDE SEQUENCE [LARGE SCALE GENOMIC DNA]</scope>
    <source>
        <strain evidence="1">SYSU_2023b</strain>
        <tissue evidence="1">Whole body</tissue>
    </source>
</reference>
<dbReference type="AlphaFoldDB" id="A0AAW1UGU3"/>
<proteinExistence type="predicted"/>
<gene>
    <name evidence="1" type="ORF">WA026_004213</name>
</gene>
<keyword evidence="2" id="KW-1185">Reference proteome</keyword>
<evidence type="ECO:0000313" key="1">
    <source>
        <dbReference type="EMBL" id="KAK9879365.1"/>
    </source>
</evidence>
<accession>A0AAW1UGU3</accession>
<comment type="caution">
    <text evidence="1">The sequence shown here is derived from an EMBL/GenBank/DDBJ whole genome shotgun (WGS) entry which is preliminary data.</text>
</comment>
<name>A0AAW1UGU3_9CUCU</name>
<sequence length="80" mass="9180">MAEISRNTEKIGGFAPLVRLTHAFDQLFNISGEELVGDFEIHCQVHERSSVLRDNCNYKNIVNNPCLILYEYSTTLLKLH</sequence>
<protein>
    <submittedName>
        <fullName evidence="1">Uncharacterized protein</fullName>
    </submittedName>
</protein>
<organism evidence="1 2">
    <name type="scientific">Henosepilachna vigintioctopunctata</name>
    <dbReference type="NCBI Taxonomy" id="420089"/>
    <lineage>
        <taxon>Eukaryota</taxon>
        <taxon>Metazoa</taxon>
        <taxon>Ecdysozoa</taxon>
        <taxon>Arthropoda</taxon>
        <taxon>Hexapoda</taxon>
        <taxon>Insecta</taxon>
        <taxon>Pterygota</taxon>
        <taxon>Neoptera</taxon>
        <taxon>Endopterygota</taxon>
        <taxon>Coleoptera</taxon>
        <taxon>Polyphaga</taxon>
        <taxon>Cucujiformia</taxon>
        <taxon>Coccinelloidea</taxon>
        <taxon>Coccinellidae</taxon>
        <taxon>Epilachninae</taxon>
        <taxon>Epilachnini</taxon>
        <taxon>Henosepilachna</taxon>
    </lineage>
</organism>
<evidence type="ECO:0000313" key="2">
    <source>
        <dbReference type="Proteomes" id="UP001431783"/>
    </source>
</evidence>
<dbReference type="Proteomes" id="UP001431783">
    <property type="component" value="Unassembled WGS sequence"/>
</dbReference>